<feature type="non-terminal residue" evidence="1">
    <location>
        <position position="1"/>
    </location>
</feature>
<gene>
    <name evidence="1" type="ORF">EVOR1521_LOCUS11347</name>
</gene>
<dbReference type="Pfam" id="PF05721">
    <property type="entry name" value="PhyH"/>
    <property type="match status" value="1"/>
</dbReference>
<dbReference type="Gene3D" id="2.60.120.620">
    <property type="entry name" value="q2cbj1_9rhob like domain"/>
    <property type="match status" value="1"/>
</dbReference>
<dbReference type="InterPro" id="IPR051961">
    <property type="entry name" value="Fungal_Metabolite_Diox"/>
</dbReference>
<organism evidence="1 2">
    <name type="scientific">Effrenium voratum</name>
    <dbReference type="NCBI Taxonomy" id="2562239"/>
    <lineage>
        <taxon>Eukaryota</taxon>
        <taxon>Sar</taxon>
        <taxon>Alveolata</taxon>
        <taxon>Dinophyceae</taxon>
        <taxon>Suessiales</taxon>
        <taxon>Symbiodiniaceae</taxon>
        <taxon>Effrenium</taxon>
    </lineage>
</organism>
<comment type="caution">
    <text evidence="1">The sequence shown here is derived from an EMBL/GenBank/DDBJ whole genome shotgun (WGS) entry which is preliminary data.</text>
</comment>
<evidence type="ECO:0000313" key="1">
    <source>
        <dbReference type="EMBL" id="CAJ1384476.1"/>
    </source>
</evidence>
<dbReference type="Proteomes" id="UP001178507">
    <property type="component" value="Unassembled WGS sequence"/>
</dbReference>
<dbReference type="PANTHER" id="PTHR37563:SF2">
    <property type="entry name" value="PHYTANOYL-COA DIOXYGENASE FAMILY PROTEIN (AFU_ORTHOLOGUE AFUA_2G03330)"/>
    <property type="match status" value="1"/>
</dbReference>
<protein>
    <recommendedName>
        <fullName evidence="3">Phytanoyl-CoA dioxygenase</fullName>
    </recommendedName>
</protein>
<evidence type="ECO:0000313" key="2">
    <source>
        <dbReference type="Proteomes" id="UP001178507"/>
    </source>
</evidence>
<dbReference type="EMBL" id="CAUJNA010001114">
    <property type="protein sequence ID" value="CAJ1384476.1"/>
    <property type="molecule type" value="Genomic_DNA"/>
</dbReference>
<reference evidence="1" key="1">
    <citation type="submission" date="2023-08" db="EMBL/GenBank/DDBJ databases">
        <authorList>
            <person name="Chen Y."/>
            <person name="Shah S."/>
            <person name="Dougan E. K."/>
            <person name="Thang M."/>
            <person name="Chan C."/>
        </authorList>
    </citation>
    <scope>NUCLEOTIDE SEQUENCE</scope>
</reference>
<dbReference type="AlphaFoldDB" id="A0AA36ICY8"/>
<name>A0AA36ICY8_9DINO</name>
<dbReference type="PANTHER" id="PTHR37563">
    <property type="entry name" value="PHYTANOYL-COA DIOXYGENASE FAMILY PROTEIN (AFU_ORTHOLOGUE AFUA_2G03330)"/>
    <property type="match status" value="1"/>
</dbReference>
<evidence type="ECO:0008006" key="3">
    <source>
        <dbReference type="Google" id="ProtNLM"/>
    </source>
</evidence>
<sequence>DEHNLILVLQLPELLWPAIAEIRTDFHANLDSPLCRSMAPSEAECEFQKLQREGYIVIQGVLEPALCEALRQHVLLCTDEAHRQNRLDLFGNIQEAEHRSDLKLDLCEPVVEALNCFSARCRDLLTRTMGGDARIVELAAISSSKGAVAQPVHADTMHGVTRFLQSDIALHDAKGPSDDASEDEDEADDLGHIVQAVATETALIFTSLLALQDVTPDMGPTHVWPGTHTVEHHATLWSSHISGKLSVNQADEAFGVPHRKMTLRQGDLVLYDSRTMHCGGANNSDQRRSVFCVSTMGPGIRPDGTTCCQHAL</sequence>
<keyword evidence="2" id="KW-1185">Reference proteome</keyword>
<proteinExistence type="predicted"/>
<accession>A0AA36ICY8</accession>
<dbReference type="SUPFAM" id="SSF51197">
    <property type="entry name" value="Clavaminate synthase-like"/>
    <property type="match status" value="1"/>
</dbReference>
<dbReference type="InterPro" id="IPR008775">
    <property type="entry name" value="Phytyl_CoA_dOase-like"/>
</dbReference>